<sequence>MVRGRGLEPLHPCGRQDLNLVRLPISPPSQPGMPPCVLPDVLHARAARQKHAPESVSARF</sequence>
<dbReference type="STRING" id="1247936.BN2475_600011"/>
<organism evidence="1 2">
    <name type="scientific">Paraburkholderia ribeironis</name>
    <dbReference type="NCBI Taxonomy" id="1247936"/>
    <lineage>
        <taxon>Bacteria</taxon>
        <taxon>Pseudomonadati</taxon>
        <taxon>Pseudomonadota</taxon>
        <taxon>Betaproteobacteria</taxon>
        <taxon>Burkholderiales</taxon>
        <taxon>Burkholderiaceae</taxon>
        <taxon>Paraburkholderia</taxon>
    </lineage>
</organism>
<proteinExistence type="predicted"/>
<evidence type="ECO:0000313" key="1">
    <source>
        <dbReference type="EMBL" id="SIT45884.1"/>
    </source>
</evidence>
<dbReference type="AlphaFoldDB" id="A0A1N7SEW5"/>
<dbReference type="EMBL" id="CYGX02000060">
    <property type="protein sequence ID" value="SIT45884.1"/>
    <property type="molecule type" value="Genomic_DNA"/>
</dbReference>
<name>A0A1N7SEW5_9BURK</name>
<gene>
    <name evidence="1" type="ORF">BN2475_600011</name>
</gene>
<dbReference type="Proteomes" id="UP000187012">
    <property type="component" value="Unassembled WGS sequence"/>
</dbReference>
<keyword evidence="2" id="KW-1185">Reference proteome</keyword>
<evidence type="ECO:0000313" key="2">
    <source>
        <dbReference type="Proteomes" id="UP000187012"/>
    </source>
</evidence>
<protein>
    <submittedName>
        <fullName evidence="1">Uncharacterized protein</fullName>
    </submittedName>
</protein>
<reference evidence="1 2" key="1">
    <citation type="submission" date="2016-12" db="EMBL/GenBank/DDBJ databases">
        <authorList>
            <person name="Song W.-J."/>
            <person name="Kurnit D.M."/>
        </authorList>
    </citation>
    <scope>NUCLEOTIDE SEQUENCE [LARGE SCALE GENOMIC DNA]</scope>
    <source>
        <strain evidence="1 2">STM7296</strain>
    </source>
</reference>
<accession>A0A1N7SEW5</accession>